<dbReference type="HOGENOM" id="CLU_2264443_0_0_1"/>
<evidence type="ECO:0000313" key="3">
    <source>
        <dbReference type="EMBL" id="EHY64789.1"/>
    </source>
</evidence>
<feature type="compositionally biased region" description="Basic and acidic residues" evidence="1">
    <location>
        <begin position="14"/>
        <end position="30"/>
    </location>
</feature>
<dbReference type="AlphaFoldDB" id="H8ZF23"/>
<gene>
    <name evidence="3" type="ORF">NERG_02192</name>
</gene>
<organism evidence="3">
    <name type="scientific">Nematocida ausubeli (strain ATCC PRA-371 / ERTm2)</name>
    <name type="common">Nematode killer fungus</name>
    <dbReference type="NCBI Taxonomy" id="1913371"/>
    <lineage>
        <taxon>Eukaryota</taxon>
        <taxon>Fungi</taxon>
        <taxon>Fungi incertae sedis</taxon>
        <taxon>Microsporidia</taxon>
        <taxon>Nematocida</taxon>
    </lineage>
</organism>
<evidence type="ECO:0000256" key="1">
    <source>
        <dbReference type="SAM" id="MobiDB-lite"/>
    </source>
</evidence>
<sequence length="103" mass="11475">MSELPALPTKKGKKEVVKKEKMKKEKENEHISYLPADSMDSKAQQKSNNAPPRPMTQIEVLELQKRTPSKIDLVVGVIIVTGLVMLSAYIVTKAVVKGVQILY</sequence>
<accession>H8ZF23</accession>
<keyword evidence="2" id="KW-0472">Membrane</keyword>
<feature type="compositionally biased region" description="Polar residues" evidence="1">
    <location>
        <begin position="41"/>
        <end position="50"/>
    </location>
</feature>
<proteinExistence type="predicted"/>
<reference evidence="3" key="1">
    <citation type="submission" date="2011-03" db="EMBL/GenBank/DDBJ databases">
        <title>The Genome Sequence of Nematocida sp1 strain ERTm2.</title>
        <authorList>
            <consortium name="The Broad Institute Genome Sequencing Platform"/>
            <consortium name="The Broad Institute Genome Sequencing Center for Infectious Disease"/>
            <person name="Cuomo C."/>
            <person name="Troemel E."/>
            <person name="Young S.K."/>
            <person name="Zeng Q."/>
            <person name="Gargeya S."/>
            <person name="Fitzgerald M."/>
            <person name="Haas B."/>
            <person name="Abouelleil A."/>
            <person name="Alvarado L."/>
            <person name="Arachchi H.M."/>
            <person name="Berlin A."/>
            <person name="Brown A."/>
            <person name="Chapman S.B."/>
            <person name="Chen Z."/>
            <person name="Dunbar C."/>
            <person name="Freedman E."/>
            <person name="Gearin G."/>
            <person name="Gellesch M."/>
            <person name="Goldberg J."/>
            <person name="Griggs A."/>
            <person name="Gujja S."/>
            <person name="Heilman E.R."/>
            <person name="Heiman D."/>
            <person name="Howarth C."/>
            <person name="Larson L."/>
            <person name="Lui A."/>
            <person name="MacDonald P.J.P."/>
            <person name="Mehta T."/>
            <person name="Montmayeur A."/>
            <person name="Murphy C."/>
            <person name="Neiman D."/>
            <person name="Pearson M."/>
            <person name="Priest M."/>
            <person name="Roberts A."/>
            <person name="Saif S."/>
            <person name="Shea T."/>
            <person name="Shenoy N."/>
            <person name="Sisk P."/>
            <person name="Stolte C."/>
            <person name="Sykes S."/>
            <person name="White J."/>
            <person name="Yandava C."/>
            <person name="Wortman J."/>
            <person name="Nusbaum C."/>
            <person name="Birren B."/>
        </authorList>
    </citation>
    <scope>NUCLEOTIDE SEQUENCE</scope>
    <source>
        <strain evidence="3">ERTm2</strain>
    </source>
</reference>
<dbReference type="EMBL" id="JH604638">
    <property type="protein sequence ID" value="EHY64789.1"/>
    <property type="molecule type" value="Genomic_DNA"/>
</dbReference>
<protein>
    <submittedName>
        <fullName evidence="3">Uncharacterized protein</fullName>
    </submittedName>
</protein>
<feature type="transmembrane region" description="Helical" evidence="2">
    <location>
        <begin position="73"/>
        <end position="92"/>
    </location>
</feature>
<dbReference type="Proteomes" id="UP000005622">
    <property type="component" value="Unassembled WGS sequence"/>
</dbReference>
<name>H8ZF23_NEMA1</name>
<keyword evidence="2" id="KW-0812">Transmembrane</keyword>
<evidence type="ECO:0000256" key="2">
    <source>
        <dbReference type="SAM" id="Phobius"/>
    </source>
</evidence>
<keyword evidence="2" id="KW-1133">Transmembrane helix</keyword>
<feature type="region of interest" description="Disordered" evidence="1">
    <location>
        <begin position="1"/>
        <end position="54"/>
    </location>
</feature>